<reference evidence="6 7" key="1">
    <citation type="journal article" date="1992" name="Lakartidningen">
        <title>[Penicillin V and not amoxicillin is the first choice preparation in acute otitis].</title>
        <authorList>
            <person name="Kamme C."/>
            <person name="Lundgren K."/>
            <person name="Prellner K."/>
        </authorList>
    </citation>
    <scope>NUCLEOTIDE SEQUENCE [LARGE SCALE GENOMIC DNA]</scope>
    <source>
        <strain evidence="6 7">W1</strain>
    </source>
</reference>
<feature type="active site" description="Nucleophile" evidence="4">
    <location>
        <position position="41"/>
    </location>
</feature>
<dbReference type="InterPro" id="IPR050301">
    <property type="entry name" value="NTE"/>
</dbReference>
<feature type="short sequence motif" description="GXGXXG" evidence="4">
    <location>
        <begin position="10"/>
        <end position="15"/>
    </location>
</feature>
<dbReference type="AlphaFoldDB" id="A0A5C8CB05"/>
<dbReference type="GO" id="GO:0016787">
    <property type="term" value="F:hydrolase activity"/>
    <property type="evidence" value="ECO:0007669"/>
    <property type="project" value="UniProtKB-UniRule"/>
</dbReference>
<evidence type="ECO:0000256" key="1">
    <source>
        <dbReference type="ARBA" id="ARBA00022801"/>
    </source>
</evidence>
<dbReference type="Gene3D" id="3.40.1090.10">
    <property type="entry name" value="Cytosolic phospholipase A2 catalytic domain"/>
    <property type="match status" value="2"/>
</dbReference>
<dbReference type="SUPFAM" id="SSF52151">
    <property type="entry name" value="FabD/lysophospholipase-like"/>
    <property type="match status" value="1"/>
</dbReference>
<dbReference type="RefSeq" id="WP_147759185.1">
    <property type="nucleotide sequence ID" value="NZ_SAXT01000009.1"/>
</dbReference>
<dbReference type="InterPro" id="IPR002641">
    <property type="entry name" value="PNPLA_dom"/>
</dbReference>
<keyword evidence="1 4" id="KW-0378">Hydrolase</keyword>
<name>A0A5C8CB05_9SPIR</name>
<dbReference type="Proteomes" id="UP000325116">
    <property type="component" value="Unassembled WGS sequence"/>
</dbReference>
<feature type="short sequence motif" description="GXSXG" evidence="4">
    <location>
        <begin position="39"/>
        <end position="43"/>
    </location>
</feature>
<dbReference type="Pfam" id="PF01734">
    <property type="entry name" value="Patatin"/>
    <property type="match status" value="1"/>
</dbReference>
<evidence type="ECO:0000256" key="4">
    <source>
        <dbReference type="PROSITE-ProRule" id="PRU01161"/>
    </source>
</evidence>
<feature type="active site" description="Proton acceptor" evidence="4">
    <location>
        <position position="165"/>
    </location>
</feature>
<sequence length="300" mass="33854">MSKFGLSLAGGGGLGSYQIGVWKALREYEIDKRIDALSGTSVGILNACLIAQNDYDIAEYIWKNEIENNILSKKKMSMKNNSISSNGIFTREGLLEIMDKYLDLDIISNCKFPIYAAAVNLKTIDVVYFKLNGKSHSEIKEIMMASSAIPIIFGRQKIEGINYVDGGVEILNGDNLPLKPLYDEGCSQIIAISMYKETVIEKNDKCKVYEIIPSKDLGDFRTGAMDFSLKGARIRLEEGYKDTIKILKPIFKMGKMQAKSLFLNKKMYRDEIKNDINKKALKNELHKAIEDLNINKENFE</sequence>
<keyword evidence="2 4" id="KW-0442">Lipid degradation</keyword>
<feature type="domain" description="PNPLA" evidence="5">
    <location>
        <begin position="6"/>
        <end position="182"/>
    </location>
</feature>
<evidence type="ECO:0000313" key="6">
    <source>
        <dbReference type="EMBL" id="TXJ10874.1"/>
    </source>
</evidence>
<dbReference type="PANTHER" id="PTHR14226:SF57">
    <property type="entry name" value="BLR7027 PROTEIN"/>
    <property type="match status" value="1"/>
</dbReference>
<dbReference type="EMBL" id="SAXT01000009">
    <property type="protein sequence ID" value="TXJ10874.1"/>
    <property type="molecule type" value="Genomic_DNA"/>
</dbReference>
<comment type="caution">
    <text evidence="6">The sequence shown here is derived from an EMBL/GenBank/DDBJ whole genome shotgun (WGS) entry which is preliminary data.</text>
</comment>
<dbReference type="PROSITE" id="PS51635">
    <property type="entry name" value="PNPLA"/>
    <property type="match status" value="1"/>
</dbReference>
<feature type="short sequence motif" description="DGA/G" evidence="4">
    <location>
        <begin position="165"/>
        <end position="167"/>
    </location>
</feature>
<proteinExistence type="predicted"/>
<dbReference type="GO" id="GO:0016042">
    <property type="term" value="P:lipid catabolic process"/>
    <property type="evidence" value="ECO:0007669"/>
    <property type="project" value="UniProtKB-UniRule"/>
</dbReference>
<evidence type="ECO:0000256" key="3">
    <source>
        <dbReference type="ARBA" id="ARBA00023098"/>
    </source>
</evidence>
<evidence type="ECO:0000259" key="5">
    <source>
        <dbReference type="PROSITE" id="PS51635"/>
    </source>
</evidence>
<gene>
    <name evidence="6" type="ORF">EPJ80_12070</name>
</gene>
<dbReference type="PANTHER" id="PTHR14226">
    <property type="entry name" value="NEUROPATHY TARGET ESTERASE/SWISS CHEESE D.MELANOGASTER"/>
    <property type="match status" value="1"/>
</dbReference>
<dbReference type="InterPro" id="IPR016035">
    <property type="entry name" value="Acyl_Trfase/lysoPLipase"/>
</dbReference>
<keyword evidence="3 4" id="KW-0443">Lipid metabolism</keyword>
<evidence type="ECO:0000313" key="7">
    <source>
        <dbReference type="Proteomes" id="UP000325116"/>
    </source>
</evidence>
<protein>
    <submittedName>
        <fullName evidence="6">Patatin</fullName>
    </submittedName>
</protein>
<accession>A0A5C8CB05</accession>
<organism evidence="6 7">
    <name type="scientific">Brachyspira aalborgi</name>
    <dbReference type="NCBI Taxonomy" id="29522"/>
    <lineage>
        <taxon>Bacteria</taxon>
        <taxon>Pseudomonadati</taxon>
        <taxon>Spirochaetota</taxon>
        <taxon>Spirochaetia</taxon>
        <taxon>Brachyspirales</taxon>
        <taxon>Brachyspiraceae</taxon>
        <taxon>Brachyspira</taxon>
    </lineage>
</organism>
<evidence type="ECO:0000256" key="2">
    <source>
        <dbReference type="ARBA" id="ARBA00022963"/>
    </source>
</evidence>